<dbReference type="Pfam" id="PF00501">
    <property type="entry name" value="AMP-binding"/>
    <property type="match status" value="1"/>
</dbReference>
<gene>
    <name evidence="3" type="ORF">CP975_03610</name>
</gene>
<dbReference type="GO" id="GO:0031177">
    <property type="term" value="F:phosphopantetheine binding"/>
    <property type="evidence" value="ECO:0007669"/>
    <property type="project" value="TreeGrafter"/>
</dbReference>
<dbReference type="KEGG" id="salw:CP975_03610"/>
<dbReference type="GO" id="GO:0005737">
    <property type="term" value="C:cytoplasm"/>
    <property type="evidence" value="ECO:0007669"/>
    <property type="project" value="TreeGrafter"/>
</dbReference>
<dbReference type="AlphaFoldDB" id="A0A5J6HHP9"/>
<feature type="domain" description="AMP-dependent synthetase/ligase" evidence="1">
    <location>
        <begin position="22"/>
        <end position="345"/>
    </location>
</feature>
<accession>A0A5J6HHP9</accession>
<dbReference type="PANTHER" id="PTHR45527:SF1">
    <property type="entry name" value="FATTY ACID SYNTHASE"/>
    <property type="match status" value="1"/>
</dbReference>
<dbReference type="CDD" id="cd05930">
    <property type="entry name" value="A_NRPS"/>
    <property type="match status" value="1"/>
</dbReference>
<dbReference type="OrthoDB" id="2472181at2"/>
<dbReference type="Gene3D" id="3.40.50.12780">
    <property type="entry name" value="N-terminal domain of ligase-like"/>
    <property type="match status" value="1"/>
</dbReference>
<dbReference type="InterPro" id="IPR025110">
    <property type="entry name" value="AMP-bd_C"/>
</dbReference>
<dbReference type="GO" id="GO:0043041">
    <property type="term" value="P:amino acid activation for nonribosomal peptide biosynthetic process"/>
    <property type="evidence" value="ECO:0007669"/>
    <property type="project" value="TreeGrafter"/>
</dbReference>
<dbReference type="Gene3D" id="3.30.300.30">
    <property type="match status" value="1"/>
</dbReference>
<reference evidence="3 4" key="1">
    <citation type="submission" date="2017-09" db="EMBL/GenBank/DDBJ databases">
        <authorList>
            <person name="Lee N."/>
            <person name="Cho B.-K."/>
        </authorList>
    </citation>
    <scope>NUCLEOTIDE SEQUENCE [LARGE SCALE GENOMIC DNA]</scope>
    <source>
        <strain evidence="3 4">ATCC 12461</strain>
    </source>
</reference>
<dbReference type="EMBL" id="CP023695">
    <property type="protein sequence ID" value="QEV16707.1"/>
    <property type="molecule type" value="Genomic_DNA"/>
</dbReference>
<dbReference type="PANTHER" id="PTHR45527">
    <property type="entry name" value="NONRIBOSOMAL PEPTIDE SYNTHETASE"/>
    <property type="match status" value="1"/>
</dbReference>
<dbReference type="GO" id="GO:0044550">
    <property type="term" value="P:secondary metabolite biosynthetic process"/>
    <property type="evidence" value="ECO:0007669"/>
    <property type="project" value="TreeGrafter"/>
</dbReference>
<sequence length="488" mass="51392">MGASGPPHILDLVEPRLHAPGPAVADSEGTFGYRELDAASRAVARLLLARGARRDEPVVVHATASRGTVAALLGVVRAGCRFVPVDAGFPGERRRLMVRRSGARFLLAPDGHALALPGGPEPVPCGSAFSDAPRDDRFPLRRGSHAYTCFTSGSTGLPEPVTISATALGWSTAARLTHYPAPVGAFLLCSSISFDSSMAGIWWTLATGGLLVVPDGRPGDLLALARAAELHDATHVLMVPSLYGAALRGGLAPRLRTLTTVIVAGETCPPALVARHLADLPRAALYNEYGPTECTVWATVHTCTPADAAARTVPIGRPVTGVTAHIEPSEEGAPGELYLAGPGLAVEGGRADRFVIRDGMRCFRTGDLVTVRDDGELLFHGRTDHQLKLGGMRVERAEIEQALTSCDGITEAGVGVTGTARPRPIGFVVTDGGALDERRIRTQLLSSLPTTALPARVVAVPALPRLPNGKVDYRALDRRATTRRPRCP</sequence>
<dbReference type="RefSeq" id="WP_055526810.1">
    <property type="nucleotide sequence ID" value="NZ_CP023695.1"/>
</dbReference>
<dbReference type="SUPFAM" id="SSF56801">
    <property type="entry name" value="Acetyl-CoA synthetase-like"/>
    <property type="match status" value="1"/>
</dbReference>
<evidence type="ECO:0000313" key="4">
    <source>
        <dbReference type="Proteomes" id="UP000326553"/>
    </source>
</evidence>
<dbReference type="InterPro" id="IPR000873">
    <property type="entry name" value="AMP-dep_synth/lig_dom"/>
</dbReference>
<dbReference type="Pfam" id="PF13193">
    <property type="entry name" value="AMP-binding_C"/>
    <property type="match status" value="1"/>
</dbReference>
<protein>
    <submittedName>
        <fullName evidence="3">Peptide synthetase</fullName>
    </submittedName>
</protein>
<dbReference type="Proteomes" id="UP000326553">
    <property type="component" value="Chromosome"/>
</dbReference>
<organism evidence="3 4">
    <name type="scientific">Streptomyces alboniger</name>
    <dbReference type="NCBI Taxonomy" id="132473"/>
    <lineage>
        <taxon>Bacteria</taxon>
        <taxon>Bacillati</taxon>
        <taxon>Actinomycetota</taxon>
        <taxon>Actinomycetes</taxon>
        <taxon>Kitasatosporales</taxon>
        <taxon>Streptomycetaceae</taxon>
        <taxon>Streptomyces</taxon>
        <taxon>Streptomyces aurantiacus group</taxon>
    </lineage>
</organism>
<proteinExistence type="predicted"/>
<evidence type="ECO:0000259" key="2">
    <source>
        <dbReference type="Pfam" id="PF13193"/>
    </source>
</evidence>
<keyword evidence="4" id="KW-1185">Reference proteome</keyword>
<feature type="domain" description="AMP-binding enzyme C-terminal" evidence="2">
    <location>
        <begin position="398"/>
        <end position="470"/>
    </location>
</feature>
<name>A0A5J6HHP9_STRAD</name>
<dbReference type="InterPro" id="IPR042099">
    <property type="entry name" value="ANL_N_sf"/>
</dbReference>
<evidence type="ECO:0000259" key="1">
    <source>
        <dbReference type="Pfam" id="PF00501"/>
    </source>
</evidence>
<dbReference type="InterPro" id="IPR045851">
    <property type="entry name" value="AMP-bd_C_sf"/>
</dbReference>
<evidence type="ECO:0000313" key="3">
    <source>
        <dbReference type="EMBL" id="QEV16707.1"/>
    </source>
</evidence>